<evidence type="ECO:0000313" key="1">
    <source>
        <dbReference type="EMBL" id="QNN49776.1"/>
    </source>
</evidence>
<protein>
    <submittedName>
        <fullName evidence="1">Uncharacterized protein</fullName>
    </submittedName>
</protein>
<evidence type="ECO:0000313" key="2">
    <source>
        <dbReference type="Proteomes" id="UP000515976"/>
    </source>
</evidence>
<reference evidence="1 2" key="1">
    <citation type="submission" date="2020-08" db="EMBL/GenBank/DDBJ databases">
        <title>Genome sequence of Phycicoccus endophyticus JCM 31784T.</title>
        <authorList>
            <person name="Hyun D.-W."/>
            <person name="Bae J.-W."/>
        </authorList>
    </citation>
    <scope>NUCLEOTIDE SEQUENCE [LARGE SCALE GENOMIC DNA]</scope>
    <source>
        <strain evidence="1 2">JCM 31784</strain>
    </source>
</reference>
<dbReference type="EMBL" id="CP060712">
    <property type="protein sequence ID" value="QNN49776.1"/>
    <property type="molecule type" value="Genomic_DNA"/>
</dbReference>
<accession>A0A7G9R2F1</accession>
<dbReference type="AlphaFoldDB" id="A0A7G9R2F1"/>
<keyword evidence="2" id="KW-1185">Reference proteome</keyword>
<proteinExistence type="predicted"/>
<dbReference type="Proteomes" id="UP000515976">
    <property type="component" value="Chromosome"/>
</dbReference>
<name>A0A7G9R2F1_9MICO</name>
<organism evidence="1 2">
    <name type="scientific">Phycicoccus endophyticus</name>
    <dbReference type="NCBI Taxonomy" id="1690220"/>
    <lineage>
        <taxon>Bacteria</taxon>
        <taxon>Bacillati</taxon>
        <taxon>Actinomycetota</taxon>
        <taxon>Actinomycetes</taxon>
        <taxon>Micrococcales</taxon>
        <taxon>Intrasporangiaceae</taxon>
        <taxon>Phycicoccus</taxon>
    </lineage>
</organism>
<gene>
    <name evidence="1" type="ORF">H9L10_01375</name>
</gene>
<dbReference type="RefSeq" id="WP_187566725.1">
    <property type="nucleotide sequence ID" value="NZ_CP060712.1"/>
</dbReference>
<dbReference type="KEGG" id="pei:H9L10_01375"/>
<sequence length="334" mass="35502">MNSEAAELTIDSEAQYLVSGPVLEAVAGAVGHQVDGKDLRVTATANSRVLQLTYRAWSSRDAVAGAEAAASAFLDQRRDRLEAERSAAEVSLERRADAARQGVTRSHYVISELESRAAYTGQPVDTRLLRADMEEQSGELGELSAALYAVENQSVDPGEVLRGPFTRTDDSRIYIDAVSGALVGLLAGLGLALARDLRSLRLSRATRVTPLTGLPLLAAADDPQSAALYSAAHAAAAHGATTSLLAGASRPARAASRTVDAILSHRENALGLLAREEKGFVPGAVLVADPRSRTKDVLGVARRTEGAGVRVLGVIHVRRPRRSLRRLLRPRNAR</sequence>